<accession>A0AAU2K2L1</accession>
<reference evidence="1" key="1">
    <citation type="submission" date="2022-10" db="EMBL/GenBank/DDBJ databases">
        <title>The complete genomes of actinobacterial strains from the NBC collection.</title>
        <authorList>
            <person name="Joergensen T.S."/>
            <person name="Alvarez Arevalo M."/>
            <person name="Sterndorff E.B."/>
            <person name="Faurdal D."/>
            <person name="Vuksanovic O."/>
            <person name="Mourched A.-S."/>
            <person name="Charusanti P."/>
            <person name="Shaw S."/>
            <person name="Blin K."/>
            <person name="Weber T."/>
        </authorList>
    </citation>
    <scope>NUCLEOTIDE SEQUENCE</scope>
    <source>
        <strain evidence="1">NBC_00049</strain>
    </source>
</reference>
<evidence type="ECO:0000313" key="1">
    <source>
        <dbReference type="EMBL" id="WTU78472.1"/>
    </source>
</evidence>
<name>A0AAU2K2L1_9ACTN</name>
<protein>
    <submittedName>
        <fullName evidence="1">Uncharacterized protein</fullName>
    </submittedName>
</protein>
<dbReference type="EMBL" id="CP108264">
    <property type="protein sequence ID" value="WTU78472.1"/>
    <property type="molecule type" value="Genomic_DNA"/>
</dbReference>
<sequence>MSNDVAYPVFRTSDPVLALSTARRLMEFGRCEYSQVSVYAELRSVAEVRRVAGELPAGWFRGQEECGEFDGVPWEEQPALVVGVEGPGLPADPSAYEGRLPVEYELRGLPVGGIEDAFTAAVGANAGEINWESLSWPDAPEVDFLGESQHAEVTLLLNTRTRDLDEPADDHTVLVHVRSVSIDGRQMREPYAHWLAEQVGLTVLGPAQRN</sequence>
<dbReference type="AlphaFoldDB" id="A0AAU2K2L1"/>
<gene>
    <name evidence="1" type="ORF">OG327_37085</name>
</gene>
<organism evidence="1">
    <name type="scientific">Streptomyces sp. NBC_00049</name>
    <dbReference type="NCBI Taxonomy" id="2903617"/>
    <lineage>
        <taxon>Bacteria</taxon>
        <taxon>Bacillati</taxon>
        <taxon>Actinomycetota</taxon>
        <taxon>Actinomycetes</taxon>
        <taxon>Kitasatosporales</taxon>
        <taxon>Streptomycetaceae</taxon>
        <taxon>Streptomyces</taxon>
    </lineage>
</organism>
<proteinExistence type="predicted"/>